<dbReference type="Proteomes" id="UP001147830">
    <property type="component" value="Unassembled WGS sequence"/>
</dbReference>
<keyword evidence="1" id="KW-0175">Coiled coil</keyword>
<organism evidence="3 4">
    <name type="scientific">Thalassolituus pacificus</name>
    <dbReference type="NCBI Taxonomy" id="2975440"/>
    <lineage>
        <taxon>Bacteria</taxon>
        <taxon>Pseudomonadati</taxon>
        <taxon>Pseudomonadota</taxon>
        <taxon>Gammaproteobacteria</taxon>
        <taxon>Oceanospirillales</taxon>
        <taxon>Oceanospirillaceae</taxon>
        <taxon>Thalassolituus</taxon>
    </lineage>
</organism>
<keyword evidence="2" id="KW-0812">Transmembrane</keyword>
<evidence type="ECO:0000313" key="3">
    <source>
        <dbReference type="EMBL" id="MCT7358992.1"/>
    </source>
</evidence>
<reference evidence="3" key="1">
    <citation type="journal article" date="2022" name="Front. Microbiol.">
        <title>Genome-based taxonomic rearrangement of Oceanobacter-related bacteria including the description of Thalassolituus hydrocarbonoclasticus sp. nov. and Thalassolituus pacificus sp. nov. and emended description of the genus Thalassolituus.</title>
        <authorList>
            <person name="Dong C."/>
            <person name="Wei L."/>
            <person name="Wang J."/>
            <person name="Lai Q."/>
            <person name="Huang Z."/>
            <person name="Shao Z."/>
        </authorList>
    </citation>
    <scope>NUCLEOTIDE SEQUENCE</scope>
    <source>
        <strain evidence="3">59MF3M-4</strain>
    </source>
</reference>
<proteinExistence type="predicted"/>
<feature type="coiled-coil region" evidence="1">
    <location>
        <begin position="54"/>
        <end position="135"/>
    </location>
</feature>
<keyword evidence="2" id="KW-0472">Membrane</keyword>
<comment type="caution">
    <text evidence="3">The sequence shown here is derived from an EMBL/GenBank/DDBJ whole genome shotgun (WGS) entry which is preliminary data.</text>
</comment>
<evidence type="ECO:0000256" key="2">
    <source>
        <dbReference type="SAM" id="Phobius"/>
    </source>
</evidence>
<keyword evidence="4" id="KW-1185">Reference proteome</keyword>
<reference evidence="3" key="2">
    <citation type="submission" date="2022-08" db="EMBL/GenBank/DDBJ databases">
        <authorList>
            <person name="Dong C."/>
        </authorList>
    </citation>
    <scope>NUCLEOTIDE SEQUENCE</scope>
    <source>
        <strain evidence="3">59MF3M-4</strain>
    </source>
</reference>
<dbReference type="RefSeq" id="WP_260975882.1">
    <property type="nucleotide sequence ID" value="NZ_JAOANI010000015.1"/>
</dbReference>
<evidence type="ECO:0000313" key="4">
    <source>
        <dbReference type="Proteomes" id="UP001147830"/>
    </source>
</evidence>
<accession>A0A9X2WFX2</accession>
<sequence>MSISLIVIAQLSILLVAAVAMLILQWKSRRREITDLLEQNKTLMLLVEDQQSHNELHSNQEQSLVRQLTEAEQDLNQQIVAQENPAAKELEHLQEHFQTEKERLVAYLKEGELDRTQLQQMVESLTRKLERAGEIITQHQLTQRQQKELSKTLKNKLSSLSADLIKLKSLGVTRDRLERDKTRLKERLEQLDKKYQEERLLTQNLQQELKTSFRASEVAAMRDELKNTEELLQRTLAEKEFIERHFLEIAEEGPEHLQQELERKKREIALLEIAVLEMDSE</sequence>
<protein>
    <submittedName>
        <fullName evidence="3">Uncharacterized protein</fullName>
    </submittedName>
</protein>
<name>A0A9X2WFX2_9GAMM</name>
<evidence type="ECO:0000256" key="1">
    <source>
        <dbReference type="SAM" id="Coils"/>
    </source>
</evidence>
<dbReference type="EMBL" id="JAOANI010000015">
    <property type="protein sequence ID" value="MCT7358992.1"/>
    <property type="molecule type" value="Genomic_DNA"/>
</dbReference>
<feature type="coiled-coil region" evidence="1">
    <location>
        <begin position="167"/>
        <end position="281"/>
    </location>
</feature>
<keyword evidence="2" id="KW-1133">Transmembrane helix</keyword>
<feature type="transmembrane region" description="Helical" evidence="2">
    <location>
        <begin position="6"/>
        <end position="24"/>
    </location>
</feature>
<gene>
    <name evidence="3" type="ORF">NYR02_08175</name>
</gene>
<dbReference type="AlphaFoldDB" id="A0A9X2WFX2"/>